<evidence type="ECO:0000256" key="3">
    <source>
        <dbReference type="ARBA" id="ARBA00022679"/>
    </source>
</evidence>
<reference evidence="14 15" key="1">
    <citation type="journal article" date="2015" name="Genome Biol.">
        <title>Comparative genomics of Steinernema reveals deeply conserved gene regulatory networks.</title>
        <authorList>
            <person name="Dillman A.R."/>
            <person name="Macchietto M."/>
            <person name="Porter C.F."/>
            <person name="Rogers A."/>
            <person name="Williams B."/>
            <person name="Antoshechkin I."/>
            <person name="Lee M.M."/>
            <person name="Goodwin Z."/>
            <person name="Lu X."/>
            <person name="Lewis E.E."/>
            <person name="Goodrich-Blair H."/>
            <person name="Stock S.P."/>
            <person name="Adams B.J."/>
            <person name="Sternberg P.W."/>
            <person name="Mortazavi A."/>
        </authorList>
    </citation>
    <scope>NUCLEOTIDE SEQUENCE [LARGE SCALE GENOMIC DNA]</scope>
    <source>
        <strain evidence="14 15">ALL</strain>
    </source>
</reference>
<dbReference type="InterPro" id="IPR017441">
    <property type="entry name" value="Protein_kinase_ATP_BS"/>
</dbReference>
<keyword evidence="3" id="KW-0808">Transferase</keyword>
<dbReference type="InterPro" id="IPR011009">
    <property type="entry name" value="Kinase-like_dom_sf"/>
</dbReference>
<dbReference type="PANTHER" id="PTHR24056">
    <property type="entry name" value="CELL DIVISION PROTEIN KINASE"/>
    <property type="match status" value="1"/>
</dbReference>
<dbReference type="GO" id="GO:0008353">
    <property type="term" value="F:RNA polymerase II CTD heptapeptide repeat kinase activity"/>
    <property type="evidence" value="ECO:0007669"/>
    <property type="project" value="UniProtKB-EC"/>
</dbReference>
<comment type="catalytic activity">
    <reaction evidence="9">
        <text>[DNA-directed RNA polymerase] + ATP = phospho-[DNA-directed RNA polymerase] + ADP + H(+)</text>
        <dbReference type="Rhea" id="RHEA:10216"/>
        <dbReference type="Rhea" id="RHEA-COMP:11321"/>
        <dbReference type="Rhea" id="RHEA-COMP:11322"/>
        <dbReference type="ChEBI" id="CHEBI:15378"/>
        <dbReference type="ChEBI" id="CHEBI:30616"/>
        <dbReference type="ChEBI" id="CHEBI:43176"/>
        <dbReference type="ChEBI" id="CHEBI:68546"/>
        <dbReference type="ChEBI" id="CHEBI:456216"/>
        <dbReference type="EC" id="2.7.11.23"/>
    </reaction>
</comment>
<feature type="compositionally biased region" description="Basic residues" evidence="12">
    <location>
        <begin position="261"/>
        <end position="270"/>
    </location>
</feature>
<dbReference type="Gene3D" id="3.30.200.20">
    <property type="entry name" value="Phosphorylase Kinase, domain 1"/>
    <property type="match status" value="1"/>
</dbReference>
<evidence type="ECO:0000259" key="13">
    <source>
        <dbReference type="PROSITE" id="PS50011"/>
    </source>
</evidence>
<dbReference type="PROSITE" id="PS00107">
    <property type="entry name" value="PROTEIN_KINASE_ATP"/>
    <property type="match status" value="1"/>
</dbReference>
<evidence type="ECO:0000256" key="1">
    <source>
        <dbReference type="ARBA" id="ARBA00006485"/>
    </source>
</evidence>
<dbReference type="STRING" id="34508.A0A4U5NFA8"/>
<dbReference type="SUPFAM" id="SSF56112">
    <property type="entry name" value="Protein kinase-like (PK-like)"/>
    <property type="match status" value="1"/>
</dbReference>
<dbReference type="Pfam" id="PF00069">
    <property type="entry name" value="Pkinase"/>
    <property type="match status" value="1"/>
</dbReference>
<evidence type="ECO:0000256" key="11">
    <source>
        <dbReference type="RuleBase" id="RU000304"/>
    </source>
</evidence>
<keyword evidence="5" id="KW-0418">Kinase</keyword>
<dbReference type="OrthoDB" id="6284126at2759"/>
<sequence length="287" mass="32974">MFYYCTARNTNKFASLWLFKWPRADSSSIDLAASSFSAPNAPATESQESSSHSNHGTNGQSAESRVAMIDANFKKELKEVRECVENLYIYQDCKIGRGTYGHVYKAVPKYPDPTKHHQVFALKLIDGQGFSMSACREIALLRELRHPNLIKLQRIFLSPTDRKVWLLLDFAEHDLWHIIKYHRSAKLKKQAVIVPKSMVKSLLFQILDGIYYLHQNWILHRDLKPANILVMGEGPSRARPSEDRRHGLRPHLPQPPEAARRTRPRRRHLLVSRPGTPPRSEALHEGD</sequence>
<organism evidence="14 15">
    <name type="scientific">Steinernema carpocapsae</name>
    <name type="common">Entomopathogenic nematode</name>
    <dbReference type="NCBI Taxonomy" id="34508"/>
    <lineage>
        <taxon>Eukaryota</taxon>
        <taxon>Metazoa</taxon>
        <taxon>Ecdysozoa</taxon>
        <taxon>Nematoda</taxon>
        <taxon>Chromadorea</taxon>
        <taxon>Rhabditida</taxon>
        <taxon>Tylenchina</taxon>
        <taxon>Panagrolaimomorpha</taxon>
        <taxon>Strongyloidoidea</taxon>
        <taxon>Steinernematidae</taxon>
        <taxon>Steinernema</taxon>
    </lineage>
</organism>
<dbReference type="SMART" id="SM00220">
    <property type="entry name" value="S_TKc"/>
    <property type="match status" value="1"/>
</dbReference>
<dbReference type="InterPro" id="IPR050108">
    <property type="entry name" value="CDK"/>
</dbReference>
<evidence type="ECO:0000256" key="4">
    <source>
        <dbReference type="ARBA" id="ARBA00022741"/>
    </source>
</evidence>
<feature type="region of interest" description="Disordered" evidence="12">
    <location>
        <begin position="39"/>
        <end position="62"/>
    </location>
</feature>
<proteinExistence type="inferred from homology"/>
<dbReference type="GO" id="GO:0005524">
    <property type="term" value="F:ATP binding"/>
    <property type="evidence" value="ECO:0007669"/>
    <property type="project" value="UniProtKB-UniRule"/>
</dbReference>
<evidence type="ECO:0000256" key="7">
    <source>
        <dbReference type="ARBA" id="ARBA00047811"/>
    </source>
</evidence>
<evidence type="ECO:0000313" key="14">
    <source>
        <dbReference type="EMBL" id="TKR81707.1"/>
    </source>
</evidence>
<dbReference type="InterPro" id="IPR008271">
    <property type="entry name" value="Ser/Thr_kinase_AS"/>
</dbReference>
<feature type="binding site" evidence="10">
    <location>
        <position position="123"/>
    </location>
    <ligand>
        <name>ATP</name>
        <dbReference type="ChEBI" id="CHEBI:30616"/>
    </ligand>
</feature>
<feature type="compositionally biased region" description="Polar residues" evidence="12">
    <location>
        <begin position="44"/>
        <end position="62"/>
    </location>
</feature>
<evidence type="ECO:0000256" key="12">
    <source>
        <dbReference type="SAM" id="MobiDB-lite"/>
    </source>
</evidence>
<dbReference type="PROSITE" id="PS00108">
    <property type="entry name" value="PROTEIN_KINASE_ST"/>
    <property type="match status" value="1"/>
</dbReference>
<reference evidence="14 15" key="2">
    <citation type="journal article" date="2019" name="G3 (Bethesda)">
        <title>Hybrid Assembly of the Genome of the Entomopathogenic Nematode Steinernema carpocapsae Identifies the X-Chromosome.</title>
        <authorList>
            <person name="Serra L."/>
            <person name="Macchietto M."/>
            <person name="Macias-Munoz A."/>
            <person name="McGill C.J."/>
            <person name="Rodriguez I.M."/>
            <person name="Rodriguez B."/>
            <person name="Murad R."/>
            <person name="Mortazavi A."/>
        </authorList>
    </citation>
    <scope>NUCLEOTIDE SEQUENCE [LARGE SCALE GENOMIC DNA]</scope>
    <source>
        <strain evidence="14 15">ALL</strain>
    </source>
</reference>
<dbReference type="GO" id="GO:0005634">
    <property type="term" value="C:nucleus"/>
    <property type="evidence" value="ECO:0007669"/>
    <property type="project" value="TreeGrafter"/>
</dbReference>
<keyword evidence="15" id="KW-1185">Reference proteome</keyword>
<dbReference type="EMBL" id="AZBU02000004">
    <property type="protein sequence ID" value="TKR81707.1"/>
    <property type="molecule type" value="Genomic_DNA"/>
</dbReference>
<comment type="catalytic activity">
    <reaction evidence="8">
        <text>L-seryl-[protein] + ATP = O-phospho-L-seryl-[protein] + ADP + H(+)</text>
        <dbReference type="Rhea" id="RHEA:17989"/>
        <dbReference type="Rhea" id="RHEA-COMP:9863"/>
        <dbReference type="Rhea" id="RHEA-COMP:11604"/>
        <dbReference type="ChEBI" id="CHEBI:15378"/>
        <dbReference type="ChEBI" id="CHEBI:29999"/>
        <dbReference type="ChEBI" id="CHEBI:30616"/>
        <dbReference type="ChEBI" id="CHEBI:83421"/>
        <dbReference type="ChEBI" id="CHEBI:456216"/>
        <dbReference type="EC" id="2.7.11.22"/>
    </reaction>
</comment>
<evidence type="ECO:0000256" key="10">
    <source>
        <dbReference type="PROSITE-ProRule" id="PRU10141"/>
    </source>
</evidence>
<keyword evidence="4 10" id="KW-0547">Nucleotide-binding</keyword>
<keyword evidence="2 11" id="KW-0723">Serine/threonine-protein kinase</keyword>
<dbReference type="GO" id="GO:0004693">
    <property type="term" value="F:cyclin-dependent protein serine/threonine kinase activity"/>
    <property type="evidence" value="ECO:0007669"/>
    <property type="project" value="UniProtKB-EC"/>
</dbReference>
<dbReference type="Gene3D" id="1.10.510.10">
    <property type="entry name" value="Transferase(Phosphotransferase) domain 1"/>
    <property type="match status" value="1"/>
</dbReference>
<evidence type="ECO:0000256" key="5">
    <source>
        <dbReference type="ARBA" id="ARBA00022777"/>
    </source>
</evidence>
<feature type="domain" description="Protein kinase" evidence="13">
    <location>
        <begin position="89"/>
        <end position="287"/>
    </location>
</feature>
<name>A0A4U5NFA8_STECR</name>
<evidence type="ECO:0000256" key="6">
    <source>
        <dbReference type="ARBA" id="ARBA00022840"/>
    </source>
</evidence>
<dbReference type="PANTHER" id="PTHR24056:SF495">
    <property type="entry name" value="CYCLIN-DEPENDENT KINASE 8-RELATED"/>
    <property type="match status" value="1"/>
</dbReference>
<comment type="similarity">
    <text evidence="1">Belongs to the protein kinase superfamily. CMGC Ser/Thr protein kinase family. CDC2/CDKX subfamily.</text>
</comment>
<dbReference type="Proteomes" id="UP000298663">
    <property type="component" value="Unassembled WGS sequence"/>
</dbReference>
<keyword evidence="6 10" id="KW-0067">ATP-binding</keyword>
<feature type="region of interest" description="Disordered" evidence="12">
    <location>
        <begin position="234"/>
        <end position="287"/>
    </location>
</feature>
<dbReference type="PROSITE" id="PS50011">
    <property type="entry name" value="PROTEIN_KINASE_DOM"/>
    <property type="match status" value="1"/>
</dbReference>
<gene>
    <name evidence="14" type="ORF">L596_015537</name>
</gene>
<accession>A0A4U5NFA8</accession>
<dbReference type="InterPro" id="IPR000719">
    <property type="entry name" value="Prot_kinase_dom"/>
</dbReference>
<comment type="caution">
    <text evidence="14">The sequence shown here is derived from an EMBL/GenBank/DDBJ whole genome shotgun (WGS) entry which is preliminary data.</text>
</comment>
<protein>
    <recommendedName>
        <fullName evidence="13">Protein kinase domain-containing protein</fullName>
    </recommendedName>
</protein>
<evidence type="ECO:0000256" key="2">
    <source>
        <dbReference type="ARBA" id="ARBA00022527"/>
    </source>
</evidence>
<evidence type="ECO:0000256" key="8">
    <source>
        <dbReference type="ARBA" id="ARBA00048367"/>
    </source>
</evidence>
<dbReference type="FunFam" id="3.30.200.20:FF:000707">
    <property type="entry name" value="Cyclin dependent kinase 19"/>
    <property type="match status" value="1"/>
</dbReference>
<evidence type="ECO:0000313" key="15">
    <source>
        <dbReference type="Proteomes" id="UP000298663"/>
    </source>
</evidence>
<comment type="catalytic activity">
    <reaction evidence="7">
        <text>L-threonyl-[protein] + ATP = O-phospho-L-threonyl-[protein] + ADP + H(+)</text>
        <dbReference type="Rhea" id="RHEA:46608"/>
        <dbReference type="Rhea" id="RHEA-COMP:11060"/>
        <dbReference type="Rhea" id="RHEA-COMP:11605"/>
        <dbReference type="ChEBI" id="CHEBI:15378"/>
        <dbReference type="ChEBI" id="CHEBI:30013"/>
        <dbReference type="ChEBI" id="CHEBI:30616"/>
        <dbReference type="ChEBI" id="CHEBI:61977"/>
        <dbReference type="ChEBI" id="CHEBI:456216"/>
        <dbReference type="EC" id="2.7.11.22"/>
    </reaction>
</comment>
<evidence type="ECO:0000256" key="9">
    <source>
        <dbReference type="ARBA" id="ARBA00049280"/>
    </source>
</evidence>
<dbReference type="AlphaFoldDB" id="A0A4U5NFA8"/>